<organism evidence="4 5">
    <name type="scientific">Emydomyces testavorans</name>
    <dbReference type="NCBI Taxonomy" id="2070801"/>
    <lineage>
        <taxon>Eukaryota</taxon>
        <taxon>Fungi</taxon>
        <taxon>Dikarya</taxon>
        <taxon>Ascomycota</taxon>
        <taxon>Pezizomycotina</taxon>
        <taxon>Eurotiomycetes</taxon>
        <taxon>Eurotiomycetidae</taxon>
        <taxon>Onygenales</taxon>
        <taxon>Nannizziopsiaceae</taxon>
        <taxon>Emydomyces</taxon>
    </lineage>
</organism>
<evidence type="ECO:0000256" key="2">
    <source>
        <dbReference type="SAM" id="SignalP"/>
    </source>
</evidence>
<name>A0AAF0DLY9_9EURO</name>
<feature type="region of interest" description="Disordered" evidence="1">
    <location>
        <begin position="102"/>
        <end position="134"/>
    </location>
</feature>
<dbReference type="PANTHER" id="PTHR38118">
    <property type="entry name" value="ANCHORED CELL WALL PROTEIN 11-RELATED"/>
    <property type="match status" value="1"/>
</dbReference>
<accession>A0AAF0DLY9</accession>
<dbReference type="Pfam" id="PF24808">
    <property type="entry name" value="DUF7707"/>
    <property type="match status" value="1"/>
</dbReference>
<evidence type="ECO:0000256" key="1">
    <source>
        <dbReference type="SAM" id="MobiDB-lite"/>
    </source>
</evidence>
<feature type="domain" description="DUF7707" evidence="3">
    <location>
        <begin position="57"/>
        <end position="104"/>
    </location>
</feature>
<dbReference type="InterPro" id="IPR056124">
    <property type="entry name" value="DUF7707"/>
</dbReference>
<evidence type="ECO:0000313" key="4">
    <source>
        <dbReference type="EMBL" id="WEW60082.1"/>
    </source>
</evidence>
<dbReference type="EMBL" id="CP120629">
    <property type="protein sequence ID" value="WEW60082.1"/>
    <property type="molecule type" value="Genomic_DNA"/>
</dbReference>
<dbReference type="PANTHER" id="PTHR38118:SF4">
    <property type="match status" value="1"/>
</dbReference>
<feature type="compositionally biased region" description="Low complexity" evidence="1">
    <location>
        <begin position="107"/>
        <end position="134"/>
    </location>
</feature>
<protein>
    <recommendedName>
        <fullName evidence="3">DUF7707 domain-containing protein</fullName>
    </recommendedName>
</protein>
<sequence>MLSSALLAVTSLVAVVSAQTPDPTVYTPPPGFNPGLLLGAKANSILAQRSAEALPKQTDAMRFKNTLPYFICQANFGQCIQQHPNDLDGQKVCKDGQKACGTREATDSSSSQTTLSTATAGPTSSRTGSATTTASNAAKTTNAAAALHVAQDYSLGVLATLFLGAFGFLL</sequence>
<dbReference type="Proteomes" id="UP001219355">
    <property type="component" value="Chromosome 3"/>
</dbReference>
<keyword evidence="5" id="KW-1185">Reference proteome</keyword>
<reference evidence="4" key="1">
    <citation type="submission" date="2023-03" db="EMBL/GenBank/DDBJ databases">
        <title>Emydomyces testavorans Genome Sequence.</title>
        <authorList>
            <person name="Hoyer L."/>
        </authorList>
    </citation>
    <scope>NUCLEOTIDE SEQUENCE</scope>
    <source>
        <strain evidence="4">16-2883</strain>
    </source>
</reference>
<gene>
    <name evidence="4" type="ORF">PRK78_005566</name>
</gene>
<keyword evidence="2" id="KW-0732">Signal</keyword>
<proteinExistence type="predicted"/>
<evidence type="ECO:0000313" key="5">
    <source>
        <dbReference type="Proteomes" id="UP001219355"/>
    </source>
</evidence>
<feature type="signal peptide" evidence="2">
    <location>
        <begin position="1"/>
        <end position="18"/>
    </location>
</feature>
<evidence type="ECO:0000259" key="3">
    <source>
        <dbReference type="Pfam" id="PF24808"/>
    </source>
</evidence>
<feature type="chain" id="PRO_5042030731" description="DUF7707 domain-containing protein" evidence="2">
    <location>
        <begin position="19"/>
        <end position="170"/>
    </location>
</feature>
<dbReference type="AlphaFoldDB" id="A0AAF0DLY9"/>